<dbReference type="KEGG" id="vde:111248122"/>
<proteinExistence type="predicted"/>
<dbReference type="EnsemblMetazoa" id="XM_022799920">
    <property type="protein sequence ID" value="XP_022655655"/>
    <property type="gene ID" value="LOC111248122"/>
</dbReference>
<evidence type="ECO:0000313" key="2">
    <source>
        <dbReference type="EnsemblMetazoa" id="XP_022655655"/>
    </source>
</evidence>
<name>A0A7M7M7M1_VARDE</name>
<dbReference type="InParanoid" id="A0A7M7M7M1"/>
<dbReference type="AlphaFoldDB" id="A0A7M7M7M1"/>
<sequence>MSITIRSALAILSVVLASTSTPTVEGLSIKGSCCQDLCPCMIRVQKELNGDSAMTAQVDNNIRDDIPLQRSSGSVDVIASIMDNTESTIDIGAHSIPEIKSLKTTLEVPEASVAERTLD</sequence>
<feature type="chain" id="PRO_5029798300" evidence="1">
    <location>
        <begin position="27"/>
        <end position="119"/>
    </location>
</feature>
<evidence type="ECO:0000256" key="1">
    <source>
        <dbReference type="SAM" id="SignalP"/>
    </source>
</evidence>
<keyword evidence="1" id="KW-0732">Signal</keyword>
<keyword evidence="3" id="KW-1185">Reference proteome</keyword>
<evidence type="ECO:0000313" key="3">
    <source>
        <dbReference type="Proteomes" id="UP000594260"/>
    </source>
</evidence>
<feature type="signal peptide" evidence="1">
    <location>
        <begin position="1"/>
        <end position="26"/>
    </location>
</feature>
<dbReference type="Proteomes" id="UP000594260">
    <property type="component" value="Unplaced"/>
</dbReference>
<reference evidence="2" key="1">
    <citation type="submission" date="2021-01" db="UniProtKB">
        <authorList>
            <consortium name="EnsemblMetazoa"/>
        </authorList>
    </citation>
    <scope>IDENTIFICATION</scope>
</reference>
<dbReference type="RefSeq" id="XP_022655655.1">
    <property type="nucleotide sequence ID" value="XM_022799920.1"/>
</dbReference>
<accession>A0A7M7M7M1</accession>
<dbReference type="GeneID" id="111248122"/>
<protein>
    <submittedName>
        <fullName evidence="2">Uncharacterized protein</fullName>
    </submittedName>
</protein>
<organism evidence="2 3">
    <name type="scientific">Varroa destructor</name>
    <name type="common">Honeybee mite</name>
    <dbReference type="NCBI Taxonomy" id="109461"/>
    <lineage>
        <taxon>Eukaryota</taxon>
        <taxon>Metazoa</taxon>
        <taxon>Ecdysozoa</taxon>
        <taxon>Arthropoda</taxon>
        <taxon>Chelicerata</taxon>
        <taxon>Arachnida</taxon>
        <taxon>Acari</taxon>
        <taxon>Parasitiformes</taxon>
        <taxon>Mesostigmata</taxon>
        <taxon>Gamasina</taxon>
        <taxon>Dermanyssoidea</taxon>
        <taxon>Varroidae</taxon>
        <taxon>Varroa</taxon>
    </lineage>
</organism>